<protein>
    <recommendedName>
        <fullName evidence="4">Secreted protein</fullName>
    </recommendedName>
</protein>
<comment type="caution">
    <text evidence="2">The sequence shown here is derived from an EMBL/GenBank/DDBJ whole genome shotgun (WGS) entry which is preliminary data.</text>
</comment>
<evidence type="ECO:0008006" key="4">
    <source>
        <dbReference type="Google" id="ProtNLM"/>
    </source>
</evidence>
<gene>
    <name evidence="2" type="ORF">KC19_11G003300</name>
</gene>
<accession>A0A8T0G9C5</accession>
<evidence type="ECO:0000256" key="1">
    <source>
        <dbReference type="SAM" id="SignalP"/>
    </source>
</evidence>
<sequence>MRPNCKSGILVICSGALLGTSVVPYPDGLSVSAWHCNTRKLLPSRPSSTLPQAPNVSIWALKRQVEGNGHDNACHMFKYVCIHT</sequence>
<evidence type="ECO:0000313" key="3">
    <source>
        <dbReference type="Proteomes" id="UP000822688"/>
    </source>
</evidence>
<reference evidence="2 3" key="1">
    <citation type="submission" date="2020-06" db="EMBL/GenBank/DDBJ databases">
        <title>WGS assembly of Ceratodon purpureus strain R40.</title>
        <authorList>
            <person name="Carey S.B."/>
            <person name="Jenkins J."/>
            <person name="Shu S."/>
            <person name="Lovell J.T."/>
            <person name="Sreedasyam A."/>
            <person name="Maumus F."/>
            <person name="Tiley G.P."/>
            <person name="Fernandez-Pozo N."/>
            <person name="Barry K."/>
            <person name="Chen C."/>
            <person name="Wang M."/>
            <person name="Lipzen A."/>
            <person name="Daum C."/>
            <person name="Saski C.A."/>
            <person name="Payton A.C."/>
            <person name="Mcbreen J.C."/>
            <person name="Conrad R.E."/>
            <person name="Kollar L.M."/>
            <person name="Olsson S."/>
            <person name="Huttunen S."/>
            <person name="Landis J.B."/>
            <person name="Wickett N.J."/>
            <person name="Johnson M.G."/>
            <person name="Rensing S.A."/>
            <person name="Grimwood J."/>
            <person name="Schmutz J."/>
            <person name="Mcdaniel S.F."/>
        </authorList>
    </citation>
    <scope>NUCLEOTIDE SEQUENCE [LARGE SCALE GENOMIC DNA]</scope>
    <source>
        <strain evidence="2 3">R40</strain>
    </source>
</reference>
<organism evidence="2 3">
    <name type="scientific">Ceratodon purpureus</name>
    <name type="common">Fire moss</name>
    <name type="synonym">Dicranum purpureum</name>
    <dbReference type="NCBI Taxonomy" id="3225"/>
    <lineage>
        <taxon>Eukaryota</taxon>
        <taxon>Viridiplantae</taxon>
        <taxon>Streptophyta</taxon>
        <taxon>Embryophyta</taxon>
        <taxon>Bryophyta</taxon>
        <taxon>Bryophytina</taxon>
        <taxon>Bryopsida</taxon>
        <taxon>Dicranidae</taxon>
        <taxon>Pseudoditrichales</taxon>
        <taxon>Ditrichaceae</taxon>
        <taxon>Ceratodon</taxon>
    </lineage>
</organism>
<dbReference type="Proteomes" id="UP000822688">
    <property type="component" value="Chromosome 11"/>
</dbReference>
<dbReference type="AlphaFoldDB" id="A0A8T0G9C5"/>
<keyword evidence="1" id="KW-0732">Signal</keyword>
<name>A0A8T0G9C5_CERPU</name>
<keyword evidence="3" id="KW-1185">Reference proteome</keyword>
<feature type="signal peptide" evidence="1">
    <location>
        <begin position="1"/>
        <end position="19"/>
    </location>
</feature>
<proteinExistence type="predicted"/>
<dbReference type="EMBL" id="CM026432">
    <property type="protein sequence ID" value="KAG0555793.1"/>
    <property type="molecule type" value="Genomic_DNA"/>
</dbReference>
<feature type="chain" id="PRO_5035916809" description="Secreted protein" evidence="1">
    <location>
        <begin position="20"/>
        <end position="84"/>
    </location>
</feature>
<evidence type="ECO:0000313" key="2">
    <source>
        <dbReference type="EMBL" id="KAG0555793.1"/>
    </source>
</evidence>